<dbReference type="AlphaFoldDB" id="A0A8J2ZD75"/>
<keyword evidence="3" id="KW-1185">Reference proteome</keyword>
<reference evidence="2 3" key="1">
    <citation type="journal article" date="2014" name="Int. J. Syst. Evol. Microbiol.">
        <title>Complete genome sequence of Corynebacterium casei LMG S-19264T (=DSM 44701T), isolated from a smear-ripened cheese.</title>
        <authorList>
            <consortium name="US DOE Joint Genome Institute (JGI-PGF)"/>
            <person name="Walter F."/>
            <person name="Albersmeier A."/>
            <person name="Kalinowski J."/>
            <person name="Ruckert C."/>
        </authorList>
    </citation>
    <scope>NUCLEOTIDE SEQUENCE [LARGE SCALE GENOMIC DNA]</scope>
    <source>
        <strain evidence="2 3">CGMCC 1.16330</strain>
    </source>
</reference>
<evidence type="ECO:0000313" key="2">
    <source>
        <dbReference type="EMBL" id="GGG42399.1"/>
    </source>
</evidence>
<proteinExistence type="predicted"/>
<organism evidence="2 3">
    <name type="scientific">Caldovatus sediminis</name>
    <dbReference type="NCBI Taxonomy" id="2041189"/>
    <lineage>
        <taxon>Bacteria</taxon>
        <taxon>Pseudomonadati</taxon>
        <taxon>Pseudomonadota</taxon>
        <taxon>Alphaproteobacteria</taxon>
        <taxon>Acetobacterales</taxon>
        <taxon>Roseomonadaceae</taxon>
        <taxon>Caldovatus</taxon>
    </lineage>
</organism>
<feature type="region of interest" description="Disordered" evidence="1">
    <location>
        <begin position="105"/>
        <end position="128"/>
    </location>
</feature>
<sequence>MRVGRSLRLLGLGAALALGLPLGGAGGALRAEEAPRALLPIRVSVSPDAAVPVLAPAWAGRAAPDAFEGLEPLAPAMLGRMRGGQDAPNQVAPSGVNARVRFWDEIGRPPQPLPPRDGVVSSTSRVLR</sequence>
<name>A0A8J2ZD75_9PROT</name>
<comment type="caution">
    <text evidence="2">The sequence shown here is derived from an EMBL/GenBank/DDBJ whole genome shotgun (WGS) entry which is preliminary data.</text>
</comment>
<dbReference type="Proteomes" id="UP000597507">
    <property type="component" value="Unassembled WGS sequence"/>
</dbReference>
<dbReference type="EMBL" id="BMKS01000011">
    <property type="protein sequence ID" value="GGG42399.1"/>
    <property type="molecule type" value="Genomic_DNA"/>
</dbReference>
<evidence type="ECO:0000313" key="3">
    <source>
        <dbReference type="Proteomes" id="UP000597507"/>
    </source>
</evidence>
<evidence type="ECO:0000256" key="1">
    <source>
        <dbReference type="SAM" id="MobiDB-lite"/>
    </source>
</evidence>
<protein>
    <submittedName>
        <fullName evidence="2">Uncharacterized protein</fullName>
    </submittedName>
</protein>
<accession>A0A8J2ZD75</accession>
<gene>
    <name evidence="2" type="ORF">GCM10010964_32360</name>
</gene>